<keyword evidence="2" id="KW-1185">Reference proteome</keyword>
<dbReference type="OrthoDB" id="7869153at2"/>
<dbReference type="RefSeq" id="WP_108024685.1">
    <property type="nucleotide sequence ID" value="NZ_QBKR01000017.1"/>
</dbReference>
<dbReference type="AlphaFoldDB" id="A0A2T6BQL9"/>
<protein>
    <submittedName>
        <fullName evidence="1">YheC/D-like protein</fullName>
    </submittedName>
</protein>
<sequence length="264" mass="29202">MSHTGNVRNKLKIARLLQTHPATALHHPATVEFTPQHLNTRLRRFPLIYLKPVAGCESKGIFRVARSGNRFYLNSGGKTVLVFRKKGELIRHLQKRTAGRRYMIQQGILSETPNGTHFDIRMHLIRLGGRWVVGGTAARVASPGAVVAGLSRGGRAKPLAFLLNRLLGMNPKTARLVRNRLEAAGIRAAGVIGACFPEKKELAVDLGMDPQKKPWIFEVNHVRPSLNVFRKADPAAYRRILLLRGKTKKGSRPVGVPGSTKKKS</sequence>
<evidence type="ECO:0000313" key="2">
    <source>
        <dbReference type="Proteomes" id="UP000244240"/>
    </source>
</evidence>
<dbReference type="Gene3D" id="3.30.470.20">
    <property type="entry name" value="ATP-grasp fold, B domain"/>
    <property type="match status" value="1"/>
</dbReference>
<proteinExistence type="predicted"/>
<reference evidence="1 2" key="1">
    <citation type="submission" date="2018-04" db="EMBL/GenBank/DDBJ databases">
        <title>Genomic Encyclopedia of Archaeal and Bacterial Type Strains, Phase II (KMG-II): from individual species to whole genera.</title>
        <authorList>
            <person name="Goeker M."/>
        </authorList>
    </citation>
    <scope>NUCLEOTIDE SEQUENCE [LARGE SCALE GENOMIC DNA]</scope>
    <source>
        <strain evidence="1 2">DSM 45787</strain>
    </source>
</reference>
<name>A0A2T6BQL9_9BACL</name>
<gene>
    <name evidence="1" type="ORF">C8P63_11780</name>
</gene>
<dbReference type="Proteomes" id="UP000244240">
    <property type="component" value="Unassembled WGS sequence"/>
</dbReference>
<accession>A0A2T6BQL9</accession>
<dbReference type="SUPFAM" id="SSF56059">
    <property type="entry name" value="Glutathione synthetase ATP-binding domain-like"/>
    <property type="match status" value="1"/>
</dbReference>
<dbReference type="Pfam" id="PF14398">
    <property type="entry name" value="ATPgrasp_YheCD"/>
    <property type="match status" value="1"/>
</dbReference>
<dbReference type="InterPro" id="IPR026838">
    <property type="entry name" value="YheC/D"/>
</dbReference>
<evidence type="ECO:0000313" key="1">
    <source>
        <dbReference type="EMBL" id="PTX58332.1"/>
    </source>
</evidence>
<comment type="caution">
    <text evidence="1">The sequence shown here is derived from an EMBL/GenBank/DDBJ whole genome shotgun (WGS) entry which is preliminary data.</text>
</comment>
<dbReference type="EMBL" id="QBKR01000017">
    <property type="protein sequence ID" value="PTX58332.1"/>
    <property type="molecule type" value="Genomic_DNA"/>
</dbReference>
<organism evidence="1 2">
    <name type="scientific">Melghirimyces profundicolus</name>
    <dbReference type="NCBI Taxonomy" id="1242148"/>
    <lineage>
        <taxon>Bacteria</taxon>
        <taxon>Bacillati</taxon>
        <taxon>Bacillota</taxon>
        <taxon>Bacilli</taxon>
        <taxon>Bacillales</taxon>
        <taxon>Thermoactinomycetaceae</taxon>
        <taxon>Melghirimyces</taxon>
    </lineage>
</organism>